<reference evidence="1 2" key="1">
    <citation type="submission" date="2019-05" db="EMBL/GenBank/DDBJ databases">
        <title>Another draft genome of Portunus trituberculatus and its Hox gene families provides insights of decapod evolution.</title>
        <authorList>
            <person name="Jeong J.-H."/>
            <person name="Song I."/>
            <person name="Kim S."/>
            <person name="Choi T."/>
            <person name="Kim D."/>
            <person name="Ryu S."/>
            <person name="Kim W."/>
        </authorList>
    </citation>
    <scope>NUCLEOTIDE SEQUENCE [LARGE SCALE GENOMIC DNA]</scope>
    <source>
        <tissue evidence="1">Muscle</tissue>
    </source>
</reference>
<evidence type="ECO:0000313" key="2">
    <source>
        <dbReference type="Proteomes" id="UP000324222"/>
    </source>
</evidence>
<protein>
    <submittedName>
        <fullName evidence="1">Uncharacterized protein</fullName>
    </submittedName>
</protein>
<name>A0A5B7K5A2_PORTR</name>
<comment type="caution">
    <text evidence="1">The sequence shown here is derived from an EMBL/GenBank/DDBJ whole genome shotgun (WGS) entry which is preliminary data.</text>
</comment>
<proteinExistence type="predicted"/>
<accession>A0A5B7K5A2</accession>
<dbReference type="AlphaFoldDB" id="A0A5B7K5A2"/>
<organism evidence="1 2">
    <name type="scientific">Portunus trituberculatus</name>
    <name type="common">Swimming crab</name>
    <name type="synonym">Neptunus trituberculatus</name>
    <dbReference type="NCBI Taxonomy" id="210409"/>
    <lineage>
        <taxon>Eukaryota</taxon>
        <taxon>Metazoa</taxon>
        <taxon>Ecdysozoa</taxon>
        <taxon>Arthropoda</taxon>
        <taxon>Crustacea</taxon>
        <taxon>Multicrustacea</taxon>
        <taxon>Malacostraca</taxon>
        <taxon>Eumalacostraca</taxon>
        <taxon>Eucarida</taxon>
        <taxon>Decapoda</taxon>
        <taxon>Pleocyemata</taxon>
        <taxon>Brachyura</taxon>
        <taxon>Eubrachyura</taxon>
        <taxon>Portunoidea</taxon>
        <taxon>Portunidae</taxon>
        <taxon>Portuninae</taxon>
        <taxon>Portunus</taxon>
    </lineage>
</organism>
<evidence type="ECO:0000313" key="1">
    <source>
        <dbReference type="EMBL" id="MPD03703.1"/>
    </source>
</evidence>
<gene>
    <name evidence="1" type="ORF">E2C01_099352</name>
</gene>
<keyword evidence="2" id="KW-1185">Reference proteome</keyword>
<dbReference type="EMBL" id="VSRR010137475">
    <property type="protein sequence ID" value="MPD03703.1"/>
    <property type="molecule type" value="Genomic_DNA"/>
</dbReference>
<dbReference type="Proteomes" id="UP000324222">
    <property type="component" value="Unassembled WGS sequence"/>
</dbReference>
<sequence length="42" mass="4835">MGRVQKRFVLPPRGFSKATEMISRVLKYVSLVSNVEILSIRQ</sequence>